<keyword evidence="3" id="KW-1185">Reference proteome</keyword>
<organism evidence="2 3">
    <name type="scientific">Solanum commersonii</name>
    <name type="common">Commerson's wild potato</name>
    <name type="synonym">Commerson's nightshade</name>
    <dbReference type="NCBI Taxonomy" id="4109"/>
    <lineage>
        <taxon>Eukaryota</taxon>
        <taxon>Viridiplantae</taxon>
        <taxon>Streptophyta</taxon>
        <taxon>Embryophyta</taxon>
        <taxon>Tracheophyta</taxon>
        <taxon>Spermatophyta</taxon>
        <taxon>Magnoliopsida</taxon>
        <taxon>eudicotyledons</taxon>
        <taxon>Gunneridae</taxon>
        <taxon>Pentapetalae</taxon>
        <taxon>asterids</taxon>
        <taxon>lamiids</taxon>
        <taxon>Solanales</taxon>
        <taxon>Solanaceae</taxon>
        <taxon>Solanoideae</taxon>
        <taxon>Solaneae</taxon>
        <taxon>Solanum</taxon>
    </lineage>
</organism>
<proteinExistence type="predicted"/>
<gene>
    <name evidence="2" type="ORF">H5410_031660</name>
</gene>
<sequence length="191" mass="21520">MRKAAPPPPFMIFCGKLDVCHSNRDESSCNQKENEHNKKNAIYCVYPVTPNTCKYMISTITDTANIWVPQPSAEESKYLHFGYRKTSPWRLFHPVSSWLSENSSTCARLYKIDEKGDSQGHQFRPSRPSQGTPILASHHSTSGRKMIGILANNQTVTKAKLENSLQREGGKSLQRAIAERNNDRLKGSPTL</sequence>
<name>A0A9J5YIX1_SOLCO</name>
<comment type="caution">
    <text evidence="2">The sequence shown here is derived from an EMBL/GenBank/DDBJ whole genome shotgun (WGS) entry which is preliminary data.</text>
</comment>
<dbReference type="Proteomes" id="UP000824120">
    <property type="component" value="Chromosome 6"/>
</dbReference>
<dbReference type="EMBL" id="JACXVP010000006">
    <property type="protein sequence ID" value="KAG5600290.1"/>
    <property type="molecule type" value="Genomic_DNA"/>
</dbReference>
<evidence type="ECO:0000313" key="3">
    <source>
        <dbReference type="Proteomes" id="UP000824120"/>
    </source>
</evidence>
<dbReference type="AlphaFoldDB" id="A0A9J5YIX1"/>
<evidence type="ECO:0000256" key="1">
    <source>
        <dbReference type="SAM" id="MobiDB-lite"/>
    </source>
</evidence>
<feature type="compositionally biased region" description="Basic and acidic residues" evidence="1">
    <location>
        <begin position="177"/>
        <end position="191"/>
    </location>
</feature>
<reference evidence="2 3" key="1">
    <citation type="submission" date="2020-09" db="EMBL/GenBank/DDBJ databases">
        <title>De no assembly of potato wild relative species, Solanum commersonii.</title>
        <authorList>
            <person name="Cho K."/>
        </authorList>
    </citation>
    <scope>NUCLEOTIDE SEQUENCE [LARGE SCALE GENOMIC DNA]</scope>
    <source>
        <strain evidence="2">LZ3.2</strain>
        <tissue evidence="2">Leaf</tissue>
    </source>
</reference>
<feature type="region of interest" description="Disordered" evidence="1">
    <location>
        <begin position="163"/>
        <end position="191"/>
    </location>
</feature>
<evidence type="ECO:0000313" key="2">
    <source>
        <dbReference type="EMBL" id="KAG5600290.1"/>
    </source>
</evidence>
<protein>
    <submittedName>
        <fullName evidence="2">Uncharacterized protein</fullName>
    </submittedName>
</protein>
<accession>A0A9J5YIX1</accession>